<evidence type="ECO:0000313" key="3">
    <source>
        <dbReference type="Proteomes" id="UP000327013"/>
    </source>
</evidence>
<sequence length="85" mass="9340">MPSTTTHERAQIRHGRVHDDLQVPRALPVVELKEHECVLVGLPARLYPSSNPDPVPREPHAAVGTGYDGSDRHAVEKIGLWDFGG</sequence>
<protein>
    <submittedName>
        <fullName evidence="2">Uncharacterized protein</fullName>
    </submittedName>
</protein>
<accession>A0A5N6Q7S2</accession>
<dbReference type="EMBL" id="VIBQ01004529">
    <property type="protein sequence ID" value="KAE7509801.1"/>
    <property type="molecule type" value="Genomic_DNA"/>
</dbReference>
<dbReference type="AlphaFoldDB" id="A0A5N6Q7S2"/>
<keyword evidence="3" id="KW-1185">Reference proteome</keyword>
<name>A0A5N6Q7S2_9ROSI</name>
<evidence type="ECO:0000256" key="1">
    <source>
        <dbReference type="SAM" id="MobiDB-lite"/>
    </source>
</evidence>
<organism evidence="2 3">
    <name type="scientific">Carpinus fangiana</name>
    <dbReference type="NCBI Taxonomy" id="176857"/>
    <lineage>
        <taxon>Eukaryota</taxon>
        <taxon>Viridiplantae</taxon>
        <taxon>Streptophyta</taxon>
        <taxon>Embryophyta</taxon>
        <taxon>Tracheophyta</taxon>
        <taxon>Spermatophyta</taxon>
        <taxon>Magnoliopsida</taxon>
        <taxon>eudicotyledons</taxon>
        <taxon>Gunneridae</taxon>
        <taxon>Pentapetalae</taxon>
        <taxon>rosids</taxon>
        <taxon>fabids</taxon>
        <taxon>Fagales</taxon>
        <taxon>Betulaceae</taxon>
        <taxon>Carpinus</taxon>
    </lineage>
</organism>
<evidence type="ECO:0000313" key="2">
    <source>
        <dbReference type="EMBL" id="KAE7509801.1"/>
    </source>
</evidence>
<feature type="region of interest" description="Disordered" evidence="1">
    <location>
        <begin position="49"/>
        <end position="69"/>
    </location>
</feature>
<comment type="caution">
    <text evidence="2">The sequence shown here is derived from an EMBL/GenBank/DDBJ whole genome shotgun (WGS) entry which is preliminary data.</text>
</comment>
<dbReference type="Proteomes" id="UP000327013">
    <property type="component" value="Unassembled WGS sequence"/>
</dbReference>
<proteinExistence type="predicted"/>
<reference evidence="2 3" key="1">
    <citation type="submission" date="2019-06" db="EMBL/GenBank/DDBJ databases">
        <title>A chromosomal-level reference genome of Carpinus fangiana (Coryloideae, Betulaceae).</title>
        <authorList>
            <person name="Yang X."/>
            <person name="Wang Z."/>
            <person name="Zhang L."/>
            <person name="Hao G."/>
            <person name="Liu J."/>
            <person name="Yang Y."/>
        </authorList>
    </citation>
    <scope>NUCLEOTIDE SEQUENCE [LARGE SCALE GENOMIC DNA]</scope>
    <source>
        <strain evidence="2">Cfa_2016G</strain>
        <tissue evidence="2">Leaf</tissue>
    </source>
</reference>
<gene>
    <name evidence="2" type="ORF">FH972_027377</name>
</gene>